<feature type="active site" description="Charge relay system" evidence="7">
    <location>
        <position position="649"/>
    </location>
</feature>
<organism evidence="11 12">
    <name type="scientific">Globodera pallida</name>
    <name type="common">Potato cyst nematode worm</name>
    <name type="synonym">Heterodera pallida</name>
    <dbReference type="NCBI Taxonomy" id="36090"/>
    <lineage>
        <taxon>Eukaryota</taxon>
        <taxon>Metazoa</taxon>
        <taxon>Ecdysozoa</taxon>
        <taxon>Nematoda</taxon>
        <taxon>Chromadorea</taxon>
        <taxon>Rhabditida</taxon>
        <taxon>Tylenchina</taxon>
        <taxon>Tylenchomorpha</taxon>
        <taxon>Tylenchoidea</taxon>
        <taxon>Heteroderidae</taxon>
        <taxon>Heteroderinae</taxon>
        <taxon>Globodera</taxon>
    </lineage>
</organism>
<keyword evidence="6" id="KW-1015">Disulfide bond</keyword>
<reference evidence="11" key="1">
    <citation type="submission" date="2013-12" db="EMBL/GenBank/DDBJ databases">
        <authorList>
            <person name="Aslett M."/>
        </authorList>
    </citation>
    <scope>NUCLEOTIDE SEQUENCE [LARGE SCALE GENOMIC DNA]</scope>
    <source>
        <strain evidence="11">Lindley</strain>
    </source>
</reference>
<dbReference type="GO" id="GO:0005886">
    <property type="term" value="C:plasma membrane"/>
    <property type="evidence" value="ECO:0007669"/>
    <property type="project" value="TreeGrafter"/>
</dbReference>
<keyword evidence="11" id="KW-1185">Reference proteome</keyword>
<comment type="similarity">
    <text evidence="1">Belongs to the type-B carboxylesterase/lipase family.</text>
</comment>
<dbReference type="PROSITE" id="PS00122">
    <property type="entry name" value="CARBOXYLESTERASE_B_1"/>
    <property type="match status" value="1"/>
</dbReference>
<feature type="region of interest" description="Disordered" evidence="9">
    <location>
        <begin position="20"/>
        <end position="39"/>
    </location>
</feature>
<evidence type="ECO:0000256" key="3">
    <source>
        <dbReference type="ARBA" id="ARBA00022741"/>
    </source>
</evidence>
<feature type="region of interest" description="Disordered" evidence="9">
    <location>
        <begin position="405"/>
        <end position="432"/>
    </location>
</feature>
<dbReference type="Pfam" id="PF00069">
    <property type="entry name" value="Pkinase"/>
    <property type="match status" value="1"/>
</dbReference>
<dbReference type="InterPro" id="IPR008271">
    <property type="entry name" value="Ser/Thr_kinase_AS"/>
</dbReference>
<feature type="active site" description="Charge relay system" evidence="7">
    <location>
        <position position="518"/>
    </location>
</feature>
<evidence type="ECO:0000256" key="4">
    <source>
        <dbReference type="ARBA" id="ARBA00022801"/>
    </source>
</evidence>
<keyword evidence="4" id="KW-0378">Hydrolase</keyword>
<evidence type="ECO:0000256" key="7">
    <source>
        <dbReference type="PIRSR" id="PIRSR600997-1"/>
    </source>
</evidence>
<name>A0A183CIH8_GLOPA</name>
<dbReference type="GO" id="GO:0005615">
    <property type="term" value="C:extracellular space"/>
    <property type="evidence" value="ECO:0007669"/>
    <property type="project" value="TreeGrafter"/>
</dbReference>
<accession>A0A183CIH8</accession>
<dbReference type="InterPro" id="IPR050654">
    <property type="entry name" value="AChE-related_enzymes"/>
</dbReference>
<dbReference type="Gene3D" id="3.30.200.20">
    <property type="entry name" value="Phosphorylase Kinase, domain 1"/>
    <property type="match status" value="1"/>
</dbReference>
<feature type="active site" description="Acyl-ester intermediate" evidence="7">
    <location>
        <position position="349"/>
    </location>
</feature>
<dbReference type="InterPro" id="IPR002018">
    <property type="entry name" value="CarbesteraseB"/>
</dbReference>
<evidence type="ECO:0000313" key="12">
    <source>
        <dbReference type="WBParaSite" id="GPLIN_001268400"/>
    </source>
</evidence>
<dbReference type="PANTHER" id="PTHR43918:SF15">
    <property type="entry name" value="CARBOXYLIC ESTER HYDROLASE"/>
    <property type="match status" value="1"/>
</dbReference>
<dbReference type="InterPro" id="IPR029058">
    <property type="entry name" value="AB_hydrolase_fold"/>
</dbReference>
<keyword evidence="2" id="KW-0719">Serine esterase</keyword>
<evidence type="ECO:0000256" key="9">
    <source>
        <dbReference type="SAM" id="MobiDB-lite"/>
    </source>
</evidence>
<dbReference type="PROSITE" id="PS50011">
    <property type="entry name" value="PROTEIN_KINASE_DOM"/>
    <property type="match status" value="1"/>
</dbReference>
<feature type="domain" description="Protein kinase" evidence="10">
    <location>
        <begin position="840"/>
        <end position="1008"/>
    </location>
</feature>
<dbReference type="AlphaFoldDB" id="A0A183CIH8"/>
<evidence type="ECO:0000256" key="8">
    <source>
        <dbReference type="PROSITE-ProRule" id="PRU10141"/>
    </source>
</evidence>
<evidence type="ECO:0000256" key="1">
    <source>
        <dbReference type="ARBA" id="ARBA00005964"/>
    </source>
</evidence>
<dbReference type="FunFam" id="3.30.200.20:FF:000088">
    <property type="entry name" value="Casein kinase II subunit alpha"/>
    <property type="match status" value="1"/>
</dbReference>
<reference evidence="11" key="2">
    <citation type="submission" date="2014-05" db="EMBL/GenBank/DDBJ databases">
        <title>The genome and life-stage specific transcriptomes of Globodera pallida elucidate key aspects of plant parasitism by a cyst nematode.</title>
        <authorList>
            <person name="Cotton J.A."/>
            <person name="Lilley C.J."/>
            <person name="Jones L.M."/>
            <person name="Kikuchi T."/>
            <person name="Reid A.J."/>
            <person name="Thorpe P."/>
            <person name="Tsai I.J."/>
            <person name="Beasley H."/>
            <person name="Blok V."/>
            <person name="Cock P.J.A."/>
            <person name="Van den Akker S.E."/>
            <person name="Holroyd N."/>
            <person name="Hunt M."/>
            <person name="Mantelin S."/>
            <person name="Naghra H."/>
            <person name="Pain A."/>
            <person name="Palomares-Rius J.E."/>
            <person name="Zarowiecki M."/>
            <person name="Berriman M."/>
            <person name="Jones J.T."/>
            <person name="Urwin P.E."/>
        </authorList>
    </citation>
    <scope>NUCLEOTIDE SEQUENCE [LARGE SCALE GENOMIC DNA]</scope>
    <source>
        <strain evidence="11">Lindley</strain>
    </source>
</reference>
<dbReference type="GO" id="GO:0003990">
    <property type="term" value="F:acetylcholinesterase activity"/>
    <property type="evidence" value="ECO:0007669"/>
    <property type="project" value="TreeGrafter"/>
</dbReference>
<feature type="compositionally biased region" description="Basic residues" evidence="9">
    <location>
        <begin position="415"/>
        <end position="432"/>
    </location>
</feature>
<dbReference type="InterPro" id="IPR045216">
    <property type="entry name" value="CK2_alpha"/>
</dbReference>
<proteinExistence type="inferred from homology"/>
<dbReference type="Proteomes" id="UP000050741">
    <property type="component" value="Unassembled WGS sequence"/>
</dbReference>
<feature type="region of interest" description="Disordered" evidence="9">
    <location>
        <begin position="70"/>
        <end position="96"/>
    </location>
</feature>
<dbReference type="Pfam" id="PF00135">
    <property type="entry name" value="COesterase"/>
    <property type="match status" value="1"/>
</dbReference>
<dbReference type="SMART" id="SM00220">
    <property type="entry name" value="S_TKc"/>
    <property type="match status" value="1"/>
</dbReference>
<feature type="compositionally biased region" description="Low complexity" evidence="9">
    <location>
        <begin position="20"/>
        <end position="29"/>
    </location>
</feature>
<dbReference type="InterPro" id="IPR019826">
    <property type="entry name" value="Carboxylesterase_B_AS"/>
</dbReference>
<evidence type="ECO:0000256" key="5">
    <source>
        <dbReference type="ARBA" id="ARBA00022840"/>
    </source>
</evidence>
<keyword evidence="3 8" id="KW-0547">Nucleotide-binding</keyword>
<dbReference type="GO" id="GO:0019695">
    <property type="term" value="P:choline metabolic process"/>
    <property type="evidence" value="ECO:0007669"/>
    <property type="project" value="TreeGrafter"/>
</dbReference>
<keyword evidence="5 8" id="KW-0067">ATP-binding</keyword>
<dbReference type="GO" id="GO:0004674">
    <property type="term" value="F:protein serine/threonine kinase activity"/>
    <property type="evidence" value="ECO:0007669"/>
    <property type="project" value="InterPro"/>
</dbReference>
<protein>
    <submittedName>
        <fullName evidence="12">Acetylcholinesterase</fullName>
    </submittedName>
</protein>
<dbReference type="SUPFAM" id="SSF53474">
    <property type="entry name" value="alpha/beta-Hydrolases"/>
    <property type="match status" value="1"/>
</dbReference>
<dbReference type="SUPFAM" id="SSF56112">
    <property type="entry name" value="Protein kinase-like (PK-like)"/>
    <property type="match status" value="1"/>
</dbReference>
<evidence type="ECO:0000313" key="11">
    <source>
        <dbReference type="Proteomes" id="UP000050741"/>
    </source>
</evidence>
<dbReference type="GO" id="GO:0006581">
    <property type="term" value="P:acetylcholine catabolic process"/>
    <property type="evidence" value="ECO:0007669"/>
    <property type="project" value="TreeGrafter"/>
</dbReference>
<dbReference type="InterPro" id="IPR000997">
    <property type="entry name" value="Cholinesterase"/>
</dbReference>
<dbReference type="PANTHER" id="PTHR43918">
    <property type="entry name" value="ACETYLCHOLINESTERASE"/>
    <property type="match status" value="1"/>
</dbReference>
<dbReference type="ESTHER" id="glopa-ACHE2">
    <property type="family name" value="ACHE"/>
</dbReference>
<dbReference type="Gene3D" id="3.40.50.1820">
    <property type="entry name" value="alpha/beta hydrolase"/>
    <property type="match status" value="1"/>
</dbReference>
<dbReference type="Gene3D" id="1.10.510.10">
    <property type="entry name" value="Transferase(Phosphotransferase) domain 1"/>
    <property type="match status" value="1"/>
</dbReference>
<dbReference type="WBParaSite" id="GPLIN_001268400">
    <property type="protein sequence ID" value="GPLIN_001268400"/>
    <property type="gene ID" value="GPLIN_001268400"/>
</dbReference>
<evidence type="ECO:0000256" key="2">
    <source>
        <dbReference type="ARBA" id="ARBA00022487"/>
    </source>
</evidence>
<reference evidence="12" key="3">
    <citation type="submission" date="2016-06" db="UniProtKB">
        <authorList>
            <consortium name="WormBaseParasite"/>
        </authorList>
    </citation>
    <scope>IDENTIFICATION</scope>
</reference>
<dbReference type="PRINTS" id="PR00878">
    <property type="entry name" value="CHOLNESTRASE"/>
</dbReference>
<dbReference type="InterPro" id="IPR000719">
    <property type="entry name" value="Prot_kinase_dom"/>
</dbReference>
<dbReference type="PROSITE" id="PS00107">
    <property type="entry name" value="PROTEIN_KINASE_ATP"/>
    <property type="match status" value="1"/>
</dbReference>
<dbReference type="GO" id="GO:0005524">
    <property type="term" value="F:ATP binding"/>
    <property type="evidence" value="ECO:0007669"/>
    <property type="project" value="UniProtKB-UniRule"/>
</dbReference>
<dbReference type="CDD" id="cd14132">
    <property type="entry name" value="STKc_CK2_alpha"/>
    <property type="match status" value="1"/>
</dbReference>
<evidence type="ECO:0000256" key="6">
    <source>
        <dbReference type="ARBA" id="ARBA00023157"/>
    </source>
</evidence>
<dbReference type="PROSITE" id="PS00108">
    <property type="entry name" value="PROTEIN_KINASE_ST"/>
    <property type="match status" value="1"/>
</dbReference>
<dbReference type="InterPro" id="IPR011009">
    <property type="entry name" value="Kinase-like_dom_sf"/>
</dbReference>
<feature type="binding site" evidence="8">
    <location>
        <position position="869"/>
    </location>
    <ligand>
        <name>ATP</name>
        <dbReference type="ChEBI" id="CHEBI:30616"/>
    </ligand>
</feature>
<sequence>MPNYSKECAKFPQIFLRPSVAPAGSKSSSPPSPNAPAAEHFVSPSHQQIHRFAPGNILEVNIARGTNALHRMRKRRRKDEQHQQQQRQQQKDVEDVSATVPSVRRFTFYQQKSTAAAVFCLPAGRHFVAFVLLSSFVLLCLCRGTSAIVASSKRHRLGAQTAPAAAATTVLKFGGKTVHTFLGIPYARKPTGALRFAIPQMIDPWEGELEAISPARTCFYPIDTMFPDFPGAEMWNPPNDLDEDCLAMNIWVPEEHDGTVMVWIYGGGFYSGSPSLDLYDGRVLAAHERTVVVNINYRLGAFGFLYLGDGSAAPGNMGLLDQQLALRWIHEHIDQFGGNPQKVTLFGESAGGASAAAHLFAPDSHRLFRGLIAKSGAIVNNWATKPKAAIRDISLRLVQRLNCSSAGGSSTGDGHHRRRRRRHHHHRRRRGPWRWNRAAAAAPASDIDSVVSCISRVPAQIVQREADHISGSLLLPMNFAFVPIDEDDHFFKGSLFEKLRRKDFKKDVSIMLGSVRDEGTYWLPYYLHKYGFGFNHTISPEDQYNQALVTESEYTKAFDAFLPYFGNSQLVRHALMHAYARITPDHNHAKSVERWRDGVARFLGDYFFTCALIEFADIVSENIFGSVFMYYFIKRSSANPWPRWMGIMHGYEIEYVFGMPLRHPQPYDPKELDMEQAFSEKIMEFWGRFARTGEPIEFWPKYNRVTRKSLVLSEEIARGNSHRIYVDVHGKLCRLLEEAQAMARLTPEQRQERLSARAPPSTADVGTAAVLNKQKCPNHWRNRILFKSLKRLLSTDHHHLFTGMPIPSRARVYADINVNRPREYWDYECHQIRWGNIDDYQLVRKLGRGKYSEVFEGVMLPTEQKVVIKILKPVKKKKIKREIKILENLRGGINVIGLLDVVKDPVSRTPALVFEYVNNTDFKQLYQTLSDYEIRYYLYELLKALEYCHSMGIMHRDVKPHNVMIDHEQRQLRLIDWGLAEFYHPRQEYNVRVASRYFKGPELLVDYQ</sequence>
<evidence type="ECO:0000259" key="10">
    <source>
        <dbReference type="PROSITE" id="PS50011"/>
    </source>
</evidence>
<dbReference type="InterPro" id="IPR017441">
    <property type="entry name" value="Protein_kinase_ATP_BS"/>
</dbReference>